<evidence type="ECO:0000256" key="2">
    <source>
        <dbReference type="ARBA" id="ARBA00022723"/>
    </source>
</evidence>
<organism evidence="8 9">
    <name type="scientific">Hominilimicola fabiformis</name>
    <dbReference type="NCBI Taxonomy" id="2885356"/>
    <lineage>
        <taxon>Bacteria</taxon>
        <taxon>Bacillati</taxon>
        <taxon>Bacillota</taxon>
        <taxon>Clostridia</taxon>
        <taxon>Eubacteriales</taxon>
        <taxon>Oscillospiraceae</taxon>
        <taxon>Hominilimicola</taxon>
    </lineage>
</organism>
<dbReference type="CDD" id="cd00077">
    <property type="entry name" value="HDc"/>
    <property type="match status" value="1"/>
</dbReference>
<keyword evidence="4 8" id="KW-0378">Hydrolase</keyword>
<dbReference type="AlphaFoldDB" id="A0AAE3DZG9"/>
<dbReference type="PANTHER" id="PTHR35795">
    <property type="entry name" value="SLR1885 PROTEIN"/>
    <property type="match status" value="1"/>
</dbReference>
<evidence type="ECO:0000256" key="6">
    <source>
        <dbReference type="ARBA" id="ARBA00049417"/>
    </source>
</evidence>
<dbReference type="SUPFAM" id="SSF109604">
    <property type="entry name" value="HD-domain/PDEase-like"/>
    <property type="match status" value="1"/>
</dbReference>
<dbReference type="InterPro" id="IPR005249">
    <property type="entry name" value="YqeK"/>
</dbReference>
<evidence type="ECO:0000313" key="8">
    <source>
        <dbReference type="EMBL" id="MCC2211085.1"/>
    </source>
</evidence>
<dbReference type="EC" id="3.6.1.41" evidence="1"/>
<dbReference type="GO" id="GO:0000166">
    <property type="term" value="F:nucleotide binding"/>
    <property type="evidence" value="ECO:0007669"/>
    <property type="project" value="UniProtKB-KW"/>
</dbReference>
<dbReference type="NCBIfam" id="TIGR00488">
    <property type="entry name" value="bis(5'-nucleosyl)-tetraphosphatase (symmetrical) YqeK"/>
    <property type="match status" value="1"/>
</dbReference>
<dbReference type="InterPro" id="IPR051094">
    <property type="entry name" value="Diverse_Catalytic_Enzymes"/>
</dbReference>
<evidence type="ECO:0000256" key="5">
    <source>
        <dbReference type="ARBA" id="ARBA00023004"/>
    </source>
</evidence>
<proteinExistence type="predicted"/>
<comment type="catalytic activity">
    <reaction evidence="6">
        <text>P(1),P(4)-bis(5'-adenosyl) tetraphosphate + H2O = 2 ADP + 2 H(+)</text>
        <dbReference type="Rhea" id="RHEA:24252"/>
        <dbReference type="ChEBI" id="CHEBI:15377"/>
        <dbReference type="ChEBI" id="CHEBI:15378"/>
        <dbReference type="ChEBI" id="CHEBI:58141"/>
        <dbReference type="ChEBI" id="CHEBI:456216"/>
        <dbReference type="EC" id="3.6.1.41"/>
    </reaction>
</comment>
<dbReference type="Gene3D" id="1.10.3210.10">
    <property type="entry name" value="Hypothetical protein af1432"/>
    <property type="match status" value="1"/>
</dbReference>
<keyword evidence="3" id="KW-0547">Nucleotide-binding</keyword>
<dbReference type="Pfam" id="PF01966">
    <property type="entry name" value="HD"/>
    <property type="match status" value="1"/>
</dbReference>
<dbReference type="GO" id="GO:0046872">
    <property type="term" value="F:metal ion binding"/>
    <property type="evidence" value="ECO:0007669"/>
    <property type="project" value="UniProtKB-KW"/>
</dbReference>
<keyword evidence="9" id="KW-1185">Reference proteome</keyword>
<dbReference type="Proteomes" id="UP001198242">
    <property type="component" value="Unassembled WGS sequence"/>
</dbReference>
<protein>
    <recommendedName>
        <fullName evidence="1">bis(5'-nucleosyl)-tetraphosphatase (symmetrical)</fullName>
        <ecNumber evidence="1">3.6.1.41</ecNumber>
    </recommendedName>
</protein>
<comment type="caution">
    <text evidence="8">The sequence shown here is derived from an EMBL/GenBank/DDBJ whole genome shotgun (WGS) entry which is preliminary data.</text>
</comment>
<evidence type="ECO:0000256" key="1">
    <source>
        <dbReference type="ARBA" id="ARBA00012506"/>
    </source>
</evidence>
<dbReference type="GO" id="GO:0008803">
    <property type="term" value="F:bis(5'-nucleosyl)-tetraphosphatase (symmetrical) activity"/>
    <property type="evidence" value="ECO:0007669"/>
    <property type="project" value="UniProtKB-EC"/>
</dbReference>
<evidence type="ECO:0000313" key="9">
    <source>
        <dbReference type="Proteomes" id="UP001198242"/>
    </source>
</evidence>
<dbReference type="PANTHER" id="PTHR35795:SF1">
    <property type="entry name" value="BIS(5'-NUCLEOSYL)-TETRAPHOSPHATASE, SYMMETRICAL"/>
    <property type="match status" value="1"/>
</dbReference>
<evidence type="ECO:0000256" key="4">
    <source>
        <dbReference type="ARBA" id="ARBA00022801"/>
    </source>
</evidence>
<evidence type="ECO:0000256" key="3">
    <source>
        <dbReference type="ARBA" id="ARBA00022741"/>
    </source>
</evidence>
<sequence>MIDNYKNKLKSTLSEKRYKHSLGVCDEAVKLAEKYGADTEKAYTAGILHDCAKGYDTDEQIKLCQKYGVVLDDITLACKPVIHAPLGAKIAKAEYGVNDKDVLDAIMCHTVAKENMSLLDKIIYIADMIEPMRDFDGVEELRKAAYENIDRAFILGLKQSIVFNAQKNKIIHPNTLSAWNYMLMNGK</sequence>
<dbReference type="InterPro" id="IPR006674">
    <property type="entry name" value="HD_domain"/>
</dbReference>
<dbReference type="RefSeq" id="WP_308456704.1">
    <property type="nucleotide sequence ID" value="NZ_JAJEQM010000013.1"/>
</dbReference>
<feature type="domain" description="HD" evidence="7">
    <location>
        <begin position="17"/>
        <end position="132"/>
    </location>
</feature>
<dbReference type="PROSITE" id="PS51831">
    <property type="entry name" value="HD"/>
    <property type="match status" value="1"/>
</dbReference>
<dbReference type="InterPro" id="IPR003607">
    <property type="entry name" value="HD/PDEase_dom"/>
</dbReference>
<gene>
    <name evidence="8" type="primary">yqeK</name>
    <name evidence="8" type="ORF">LKE05_09840</name>
</gene>
<dbReference type="NCBIfam" id="TIGR00277">
    <property type="entry name" value="HDIG"/>
    <property type="match status" value="1"/>
</dbReference>
<dbReference type="InterPro" id="IPR006675">
    <property type="entry name" value="HDIG_dom"/>
</dbReference>
<accession>A0AAE3DZG9</accession>
<dbReference type="EMBL" id="JAJEQM010000013">
    <property type="protein sequence ID" value="MCC2211085.1"/>
    <property type="molecule type" value="Genomic_DNA"/>
</dbReference>
<evidence type="ECO:0000259" key="7">
    <source>
        <dbReference type="PROSITE" id="PS51831"/>
    </source>
</evidence>
<keyword evidence="5" id="KW-0408">Iron</keyword>
<reference evidence="8 9" key="1">
    <citation type="submission" date="2021-10" db="EMBL/GenBank/DDBJ databases">
        <title>Anaerobic single-cell dispensing facilitates the cultivation of human gut bacteria.</title>
        <authorList>
            <person name="Afrizal A."/>
        </authorList>
    </citation>
    <scope>NUCLEOTIDE SEQUENCE [LARGE SCALE GENOMIC DNA]</scope>
    <source>
        <strain evidence="8 9">CLA-AA-H232</strain>
    </source>
</reference>
<keyword evidence="2" id="KW-0479">Metal-binding</keyword>
<name>A0AAE3DZG9_9FIRM</name>
<dbReference type="SMART" id="SM00471">
    <property type="entry name" value="HDc"/>
    <property type="match status" value="1"/>
</dbReference>